<dbReference type="AlphaFoldDB" id="A0A4Y2R9W7"/>
<sequence>MFVLLGLGCRAAAPHKIILISIVTIASRLGEGYHGMDLVVLNRGHMTRETPELVLLSSNFRITPEAGRLATAYDLACSRPTNTVDLQRNRVSAWYPQDQRPTPYH</sequence>
<keyword evidence="2" id="KW-1185">Reference proteome</keyword>
<evidence type="ECO:0000313" key="2">
    <source>
        <dbReference type="Proteomes" id="UP000499080"/>
    </source>
</evidence>
<dbReference type="EMBL" id="BGPR01016218">
    <property type="protein sequence ID" value="GBN72250.1"/>
    <property type="molecule type" value="Genomic_DNA"/>
</dbReference>
<gene>
    <name evidence="1" type="ORF">AVEN_142858_1</name>
</gene>
<evidence type="ECO:0000313" key="1">
    <source>
        <dbReference type="EMBL" id="GBN72250.1"/>
    </source>
</evidence>
<dbReference type="Proteomes" id="UP000499080">
    <property type="component" value="Unassembled WGS sequence"/>
</dbReference>
<protein>
    <submittedName>
        <fullName evidence="1">Uncharacterized protein</fullName>
    </submittedName>
</protein>
<proteinExistence type="predicted"/>
<organism evidence="1 2">
    <name type="scientific">Araneus ventricosus</name>
    <name type="common">Orbweaver spider</name>
    <name type="synonym">Epeira ventricosa</name>
    <dbReference type="NCBI Taxonomy" id="182803"/>
    <lineage>
        <taxon>Eukaryota</taxon>
        <taxon>Metazoa</taxon>
        <taxon>Ecdysozoa</taxon>
        <taxon>Arthropoda</taxon>
        <taxon>Chelicerata</taxon>
        <taxon>Arachnida</taxon>
        <taxon>Araneae</taxon>
        <taxon>Araneomorphae</taxon>
        <taxon>Entelegynae</taxon>
        <taxon>Araneoidea</taxon>
        <taxon>Araneidae</taxon>
        <taxon>Araneus</taxon>
    </lineage>
</organism>
<reference evidence="1 2" key="1">
    <citation type="journal article" date="2019" name="Sci. Rep.">
        <title>Orb-weaving spider Araneus ventricosus genome elucidates the spidroin gene catalogue.</title>
        <authorList>
            <person name="Kono N."/>
            <person name="Nakamura H."/>
            <person name="Ohtoshi R."/>
            <person name="Moran D.A.P."/>
            <person name="Shinohara A."/>
            <person name="Yoshida Y."/>
            <person name="Fujiwara M."/>
            <person name="Mori M."/>
            <person name="Tomita M."/>
            <person name="Arakawa K."/>
        </authorList>
    </citation>
    <scope>NUCLEOTIDE SEQUENCE [LARGE SCALE GENOMIC DNA]</scope>
</reference>
<comment type="caution">
    <text evidence="1">The sequence shown here is derived from an EMBL/GenBank/DDBJ whole genome shotgun (WGS) entry which is preliminary data.</text>
</comment>
<name>A0A4Y2R9W7_ARAVE</name>
<accession>A0A4Y2R9W7</accession>